<proteinExistence type="predicted"/>
<feature type="compositionally biased region" description="Basic and acidic residues" evidence="2">
    <location>
        <begin position="460"/>
        <end position="470"/>
    </location>
</feature>
<dbReference type="Proteomes" id="UP000011087">
    <property type="component" value="Unassembled WGS sequence"/>
</dbReference>
<dbReference type="KEGG" id="gtt:GUITHDRAFT_137715"/>
<reference evidence="4" key="3">
    <citation type="submission" date="2016-03" db="UniProtKB">
        <authorList>
            <consortium name="EnsemblProtists"/>
        </authorList>
    </citation>
    <scope>IDENTIFICATION</scope>
</reference>
<reference evidence="5" key="2">
    <citation type="submission" date="2012-11" db="EMBL/GenBank/DDBJ databases">
        <authorList>
            <person name="Kuo A."/>
            <person name="Curtis B.A."/>
            <person name="Tanifuji G."/>
            <person name="Burki F."/>
            <person name="Gruber A."/>
            <person name="Irimia M."/>
            <person name="Maruyama S."/>
            <person name="Arias M.C."/>
            <person name="Ball S.G."/>
            <person name="Gile G.H."/>
            <person name="Hirakawa Y."/>
            <person name="Hopkins J.F."/>
            <person name="Rensing S.A."/>
            <person name="Schmutz J."/>
            <person name="Symeonidi A."/>
            <person name="Elias M."/>
            <person name="Eveleigh R.J."/>
            <person name="Herman E.K."/>
            <person name="Klute M.J."/>
            <person name="Nakayama T."/>
            <person name="Obornik M."/>
            <person name="Reyes-Prieto A."/>
            <person name="Armbrust E.V."/>
            <person name="Aves S.J."/>
            <person name="Beiko R.G."/>
            <person name="Coutinho P."/>
            <person name="Dacks J.B."/>
            <person name="Durnford D.G."/>
            <person name="Fast N.M."/>
            <person name="Green B.R."/>
            <person name="Grisdale C."/>
            <person name="Hempe F."/>
            <person name="Henrissat B."/>
            <person name="Hoppner M.P."/>
            <person name="Ishida K.-I."/>
            <person name="Kim E."/>
            <person name="Koreny L."/>
            <person name="Kroth P.G."/>
            <person name="Liu Y."/>
            <person name="Malik S.-B."/>
            <person name="Maier U.G."/>
            <person name="McRose D."/>
            <person name="Mock T."/>
            <person name="Neilson J.A."/>
            <person name="Onodera N.T."/>
            <person name="Poole A.M."/>
            <person name="Pritham E.J."/>
            <person name="Richards T.A."/>
            <person name="Rocap G."/>
            <person name="Roy S.W."/>
            <person name="Sarai C."/>
            <person name="Schaack S."/>
            <person name="Shirato S."/>
            <person name="Slamovits C.H."/>
            <person name="Spencer D.F."/>
            <person name="Suzuki S."/>
            <person name="Worden A.Z."/>
            <person name="Zauner S."/>
            <person name="Barry K."/>
            <person name="Bell C."/>
            <person name="Bharti A.K."/>
            <person name="Crow J.A."/>
            <person name="Grimwood J."/>
            <person name="Kramer R."/>
            <person name="Lindquist E."/>
            <person name="Lucas S."/>
            <person name="Salamov A."/>
            <person name="McFadden G.I."/>
            <person name="Lane C.E."/>
            <person name="Keeling P.J."/>
            <person name="Gray M.W."/>
            <person name="Grigoriev I.V."/>
            <person name="Archibald J.M."/>
        </authorList>
    </citation>
    <scope>NUCLEOTIDE SEQUENCE</scope>
    <source>
        <strain evidence="5">CCMP2712</strain>
    </source>
</reference>
<feature type="region of interest" description="Disordered" evidence="2">
    <location>
        <begin position="110"/>
        <end position="247"/>
    </location>
</feature>
<evidence type="ECO:0000256" key="2">
    <source>
        <dbReference type="SAM" id="MobiDB-lite"/>
    </source>
</evidence>
<sequence length="995" mass="116080">MENLTDIHKVREALEPSSSLMPALQDELRRMLEKFQKQKVEISSISSSSVIPRARQERYKPEGRRKWGDSDEEGLGDMGGSSKYGLSEDKDLKAFDEDFKKLRLEREELVEETNGLRADMRSLIGDERKGERRHKPQDVSFLQYTTASSPARGGEDESLVDDSRSRQTRGTLAQDVSSWSAGRDEVDKRREVVLVANRGWKGEEHGREQADAVPSERQSSRAKPSRRAATPDEEQEEGETSRSDLESKFRVLCRKQASLQEQAITVEAREKSLKTREEKYAKLLEEFGEQRTRLKSTQEAVFARAAKLEAEEERLKRKEQEMNERMKRMRDAEEEEEKRKAEARAEQERMKMRVEEMDKRERNLQALQAQVDERVKSSEEMRRKEAIRVEESKQEIKKLADRLQELLASNTEVENLLKDERKGLEEERNKLAAKEQQVKRMGKELQSKLEEEDVVKVCLPRHEESGDKETAGGAEGADEAREGAGGDARAQLSLFAAVLKDGELNEVQEQLHETMLLVEEERARRADVELQLKRRQEEVEELQQRRKEDELELDKSQTLVKTLKRQVGSLEQERARQEDSEEERKKLQTWIAQVREREEKLTRVAKEMEEASEKQEAELEERSKTLRGKLIQLEEEYKGKEQELRERERELSRREEQVKQQQLKVDAREEQVLEQQASLEQQAERVRKEADWSSQQMQTRISKDAEDLMRQQEALAALRSELERREKNLQERETSLAKWEGEIKQSAMEAERIIEAADARRAGVQESLFTLSRAQAERQTHMTGLERKEETLREQLGLIDTKMAQLQERERNLSRESSRLQEERRKFHQEQEDAERAAREEAHVFEHTSSEIRKKLEELASQASDLQATRAELEAREKEVSAVEARLESKARKLHHLESSHGATRMYSTGMSQSLSASDLLRPSASDHLAYPMDPIEHLAMIERRAEEVRRKEQELVEKRRALERDVEMHNSRFSLVERNLQKKIQKLEKLSKDR</sequence>
<evidence type="ECO:0000313" key="5">
    <source>
        <dbReference type="Proteomes" id="UP000011087"/>
    </source>
</evidence>
<dbReference type="EMBL" id="JH992991">
    <property type="protein sequence ID" value="EKX47107.1"/>
    <property type="molecule type" value="Genomic_DNA"/>
</dbReference>
<dbReference type="OMA" id="EIANARW"/>
<feature type="region of interest" description="Disordered" evidence="2">
    <location>
        <begin position="807"/>
        <end position="849"/>
    </location>
</feature>
<reference evidence="3 5" key="1">
    <citation type="journal article" date="2012" name="Nature">
        <title>Algal genomes reveal evolutionary mosaicism and the fate of nucleomorphs.</title>
        <authorList>
            <consortium name="DOE Joint Genome Institute"/>
            <person name="Curtis B.A."/>
            <person name="Tanifuji G."/>
            <person name="Burki F."/>
            <person name="Gruber A."/>
            <person name="Irimia M."/>
            <person name="Maruyama S."/>
            <person name="Arias M.C."/>
            <person name="Ball S.G."/>
            <person name="Gile G.H."/>
            <person name="Hirakawa Y."/>
            <person name="Hopkins J.F."/>
            <person name="Kuo A."/>
            <person name="Rensing S.A."/>
            <person name="Schmutz J."/>
            <person name="Symeonidi A."/>
            <person name="Elias M."/>
            <person name="Eveleigh R.J."/>
            <person name="Herman E.K."/>
            <person name="Klute M.J."/>
            <person name="Nakayama T."/>
            <person name="Obornik M."/>
            <person name="Reyes-Prieto A."/>
            <person name="Armbrust E.V."/>
            <person name="Aves S.J."/>
            <person name="Beiko R.G."/>
            <person name="Coutinho P."/>
            <person name="Dacks J.B."/>
            <person name="Durnford D.G."/>
            <person name="Fast N.M."/>
            <person name="Green B.R."/>
            <person name="Grisdale C.J."/>
            <person name="Hempel F."/>
            <person name="Henrissat B."/>
            <person name="Hoppner M.P."/>
            <person name="Ishida K."/>
            <person name="Kim E."/>
            <person name="Koreny L."/>
            <person name="Kroth P.G."/>
            <person name="Liu Y."/>
            <person name="Malik S.B."/>
            <person name="Maier U.G."/>
            <person name="McRose D."/>
            <person name="Mock T."/>
            <person name="Neilson J.A."/>
            <person name="Onodera N.T."/>
            <person name="Poole A.M."/>
            <person name="Pritham E.J."/>
            <person name="Richards T.A."/>
            <person name="Rocap G."/>
            <person name="Roy S.W."/>
            <person name="Sarai C."/>
            <person name="Schaack S."/>
            <person name="Shirato S."/>
            <person name="Slamovits C.H."/>
            <person name="Spencer D.F."/>
            <person name="Suzuki S."/>
            <person name="Worden A.Z."/>
            <person name="Zauner S."/>
            <person name="Barry K."/>
            <person name="Bell C."/>
            <person name="Bharti A.K."/>
            <person name="Crow J.A."/>
            <person name="Grimwood J."/>
            <person name="Kramer R."/>
            <person name="Lindquist E."/>
            <person name="Lucas S."/>
            <person name="Salamov A."/>
            <person name="McFadden G.I."/>
            <person name="Lane C.E."/>
            <person name="Keeling P.J."/>
            <person name="Gray M.W."/>
            <person name="Grigoriev I.V."/>
            <person name="Archibald J.M."/>
        </authorList>
    </citation>
    <scope>NUCLEOTIDE SEQUENCE</scope>
    <source>
        <strain evidence="3 5">CCMP2712</strain>
    </source>
</reference>
<dbReference type="EnsemblProtists" id="EKX47107">
    <property type="protein sequence ID" value="EKX47107"/>
    <property type="gene ID" value="GUITHDRAFT_137715"/>
</dbReference>
<organism evidence="3">
    <name type="scientific">Guillardia theta (strain CCMP2712)</name>
    <name type="common">Cryptophyte</name>
    <dbReference type="NCBI Taxonomy" id="905079"/>
    <lineage>
        <taxon>Eukaryota</taxon>
        <taxon>Cryptophyceae</taxon>
        <taxon>Pyrenomonadales</taxon>
        <taxon>Geminigeraceae</taxon>
        <taxon>Guillardia</taxon>
    </lineage>
</organism>
<feature type="compositionally biased region" description="Basic and acidic residues" evidence="2">
    <location>
        <begin position="200"/>
        <end position="210"/>
    </location>
</feature>
<feature type="compositionally biased region" description="Basic and acidic residues" evidence="2">
    <location>
        <begin position="54"/>
        <end position="69"/>
    </location>
</feature>
<keyword evidence="1" id="KW-0175">Coiled coil</keyword>
<feature type="compositionally biased region" description="Polar residues" evidence="2">
    <location>
        <begin position="168"/>
        <end position="180"/>
    </location>
</feature>
<evidence type="ECO:0000256" key="1">
    <source>
        <dbReference type="SAM" id="Coils"/>
    </source>
</evidence>
<feature type="compositionally biased region" description="Polar residues" evidence="2">
    <location>
        <begin position="140"/>
        <end position="149"/>
    </location>
</feature>
<feature type="compositionally biased region" description="Basic and acidic residues" evidence="2">
    <location>
        <begin position="182"/>
        <end position="192"/>
    </location>
</feature>
<dbReference type="RefSeq" id="XP_005834087.1">
    <property type="nucleotide sequence ID" value="XM_005834030.1"/>
</dbReference>
<evidence type="ECO:0000313" key="4">
    <source>
        <dbReference type="EnsemblProtists" id="EKX47107"/>
    </source>
</evidence>
<dbReference type="HOGENOM" id="CLU_300814_0_0_1"/>
<feature type="coiled-coil region" evidence="1">
    <location>
        <begin position="939"/>
        <end position="994"/>
    </location>
</feature>
<evidence type="ECO:0000313" key="3">
    <source>
        <dbReference type="EMBL" id="EKX47107.1"/>
    </source>
</evidence>
<dbReference type="STRING" id="905079.L1JFK4"/>
<dbReference type="AlphaFoldDB" id="L1JFK4"/>
<feature type="region of interest" description="Disordered" evidence="2">
    <location>
        <begin position="639"/>
        <end position="667"/>
    </location>
</feature>
<dbReference type="PaxDb" id="55529-EKX47107"/>
<name>L1JFK4_GUITC</name>
<dbReference type="GeneID" id="17303743"/>
<feature type="region of interest" description="Disordered" evidence="2">
    <location>
        <begin position="459"/>
        <end position="487"/>
    </location>
</feature>
<feature type="region of interest" description="Disordered" evidence="2">
    <location>
        <begin position="37"/>
        <end position="87"/>
    </location>
</feature>
<accession>L1JFK4</accession>
<feature type="region of interest" description="Disordered" evidence="2">
    <location>
        <begin position="313"/>
        <end position="349"/>
    </location>
</feature>
<protein>
    <submittedName>
        <fullName evidence="3 4">Uncharacterized protein</fullName>
    </submittedName>
</protein>
<feature type="compositionally biased region" description="Basic and acidic residues" evidence="2">
    <location>
        <begin position="639"/>
        <end position="658"/>
    </location>
</feature>
<gene>
    <name evidence="3" type="ORF">GUITHDRAFT_137715</name>
</gene>
<feature type="compositionally biased region" description="Basic and acidic residues" evidence="2">
    <location>
        <begin position="371"/>
        <end position="391"/>
    </location>
</feature>
<keyword evidence="5" id="KW-1185">Reference proteome</keyword>
<feature type="region of interest" description="Disordered" evidence="2">
    <location>
        <begin position="366"/>
        <end position="391"/>
    </location>
</feature>
<feature type="compositionally biased region" description="Basic and acidic residues" evidence="2">
    <location>
        <begin position="118"/>
        <end position="130"/>
    </location>
</feature>